<keyword evidence="3" id="KW-1185">Reference proteome</keyword>
<organism evidence="2 3">
    <name type="scientific">Mycena venus</name>
    <dbReference type="NCBI Taxonomy" id="2733690"/>
    <lineage>
        <taxon>Eukaryota</taxon>
        <taxon>Fungi</taxon>
        <taxon>Dikarya</taxon>
        <taxon>Basidiomycota</taxon>
        <taxon>Agaricomycotina</taxon>
        <taxon>Agaricomycetes</taxon>
        <taxon>Agaricomycetidae</taxon>
        <taxon>Agaricales</taxon>
        <taxon>Marasmiineae</taxon>
        <taxon>Mycenaceae</taxon>
        <taxon>Mycena</taxon>
    </lineage>
</organism>
<evidence type="ECO:0000256" key="1">
    <source>
        <dbReference type="SAM" id="Phobius"/>
    </source>
</evidence>
<feature type="transmembrane region" description="Helical" evidence="1">
    <location>
        <begin position="442"/>
        <end position="460"/>
    </location>
</feature>
<reference evidence="2" key="1">
    <citation type="submission" date="2020-05" db="EMBL/GenBank/DDBJ databases">
        <title>Mycena genomes resolve the evolution of fungal bioluminescence.</title>
        <authorList>
            <person name="Tsai I.J."/>
        </authorList>
    </citation>
    <scope>NUCLEOTIDE SEQUENCE</scope>
    <source>
        <strain evidence="2">CCC161011</strain>
    </source>
</reference>
<dbReference type="Proteomes" id="UP000620124">
    <property type="component" value="Unassembled WGS sequence"/>
</dbReference>
<feature type="transmembrane region" description="Helical" evidence="1">
    <location>
        <begin position="359"/>
        <end position="378"/>
    </location>
</feature>
<keyword evidence="1" id="KW-1133">Transmembrane helix</keyword>
<gene>
    <name evidence="2" type="ORF">MVEN_00771600</name>
</gene>
<dbReference type="EMBL" id="JACAZI010000005">
    <property type="protein sequence ID" value="KAF7360416.1"/>
    <property type="molecule type" value="Genomic_DNA"/>
</dbReference>
<evidence type="ECO:0000313" key="3">
    <source>
        <dbReference type="Proteomes" id="UP000620124"/>
    </source>
</evidence>
<protein>
    <recommendedName>
        <fullName evidence="4">WW domain-containing protein</fullName>
    </recommendedName>
</protein>
<proteinExistence type="predicted"/>
<feature type="transmembrane region" description="Helical" evidence="1">
    <location>
        <begin position="335"/>
        <end position="353"/>
    </location>
</feature>
<keyword evidence="1" id="KW-0812">Transmembrane</keyword>
<feature type="transmembrane region" description="Helical" evidence="1">
    <location>
        <begin position="408"/>
        <end position="436"/>
    </location>
</feature>
<accession>A0A8H7D693</accession>
<comment type="caution">
    <text evidence="2">The sequence shown here is derived from an EMBL/GenBank/DDBJ whole genome shotgun (WGS) entry which is preliminary data.</text>
</comment>
<evidence type="ECO:0008006" key="4">
    <source>
        <dbReference type="Google" id="ProtNLM"/>
    </source>
</evidence>
<name>A0A8H7D693_9AGAR</name>
<dbReference type="OrthoDB" id="2674421at2759"/>
<dbReference type="AlphaFoldDB" id="A0A8H7D693"/>
<keyword evidence="1" id="KW-0472">Membrane</keyword>
<sequence>MAAQISKLPLTGLVSMVSEAKSEGVLRPTTSNDTGRYERTGLAEPVNMQISTGLFIRSLPEPAYLPFHWSAHIHPEGQLYFCREGSFRVVTEAYLYRPETLDQVTHWIKKIEDLMAEKNFPVSSQLELFIKIEDQDCAYYFVDHTTRAESWLENIDTDDLGLPPVVSISQLNILCEELYWSHVEHFPMHTGLDRNTLDSLVCVFTHAICDQMTSRVSTFPYSQKECEAFVSLLKNSRDHLSDGNIVCTVARLWSLICRNRYLTYYGQECSRLSRDQAVLYDPETKNQWVSTVASRISFKTADRYLAQLNDVFVDHLVYSEQWKSMVTGCLQDWRGALHGAFLGLMLHLFFLALTPSPSLAVASASLFVTSLLGSTLLIHRYAPLQGISAAEAMDYLEAIQSPTFKFQFVALTFALPHALNLWGTFVLFVNCIFMLATRFGTGFAAGISVVAVLAFLLFQWTTSERFNMSLTTFHDKFQAKFFSDPG</sequence>
<evidence type="ECO:0000313" key="2">
    <source>
        <dbReference type="EMBL" id="KAF7360416.1"/>
    </source>
</evidence>